<dbReference type="InterPro" id="IPR000644">
    <property type="entry name" value="CBS_dom"/>
</dbReference>
<gene>
    <name evidence="4" type="primary">guaB_2</name>
    <name evidence="4" type="ORF">SPSYN_02991</name>
</gene>
<dbReference type="InterPro" id="IPR046342">
    <property type="entry name" value="CBS_dom_sf"/>
</dbReference>
<dbReference type="InterPro" id="IPR051257">
    <property type="entry name" value="Diverse_CBS-Domain"/>
</dbReference>
<evidence type="ECO:0000259" key="3">
    <source>
        <dbReference type="PROSITE" id="PS51371"/>
    </source>
</evidence>
<dbReference type="EC" id="1.1.1.205" evidence="4"/>
<proteinExistence type="predicted"/>
<evidence type="ECO:0000313" key="4">
    <source>
        <dbReference type="EMBL" id="KAF1083835.1"/>
    </source>
</evidence>
<reference evidence="4" key="1">
    <citation type="submission" date="2016-02" db="EMBL/GenBank/DDBJ databases">
        <title>Draft Genome Sequence of Sporotomaculum syntrophicum Strain FB, a Syntrophic Benzoate Degrader.</title>
        <authorList>
            <person name="Nobu M.K."/>
            <person name="Narihiro T."/>
            <person name="Qiu Y.-L."/>
            <person name="Ohashi A."/>
            <person name="Liu W.-T."/>
            <person name="Yuji S."/>
        </authorList>
    </citation>
    <scope>NUCLEOTIDE SEQUENCE</scope>
    <source>
        <strain evidence="4">FB</strain>
    </source>
</reference>
<keyword evidence="4" id="KW-0560">Oxidoreductase</keyword>
<dbReference type="AlphaFoldDB" id="A0A9D2WLZ3"/>
<name>A0A9D2WLZ3_9FIRM</name>
<comment type="caution">
    <text evidence="4">The sequence shown here is derived from an EMBL/GenBank/DDBJ whole genome shotgun (WGS) entry which is preliminary data.</text>
</comment>
<dbReference type="OrthoDB" id="9790355at2"/>
<keyword evidence="5" id="KW-1185">Reference proteome</keyword>
<dbReference type="Gene3D" id="3.10.580.10">
    <property type="entry name" value="CBS-domain"/>
    <property type="match status" value="1"/>
</dbReference>
<dbReference type="Pfam" id="PF00571">
    <property type="entry name" value="CBS"/>
    <property type="match status" value="2"/>
</dbReference>
<dbReference type="PROSITE" id="PS51371">
    <property type="entry name" value="CBS"/>
    <property type="match status" value="2"/>
</dbReference>
<sequence>MKKAKDIMTANVITVNSNDDVDKMARLLLEHRISGLPVVDDNGKLVGVVSETDLVFQEKPVRAPFYVVLFDSPIYLENPNRFIHDVKRAVAQKVGALMSTKLYTVGPDASIEDVATIVTEKDVNRVPVVDNDGKLIGIITRQDIIKASFKGEDQK</sequence>
<dbReference type="CDD" id="cd04586">
    <property type="entry name" value="CBS_pair_BON_assoc"/>
    <property type="match status" value="1"/>
</dbReference>
<dbReference type="EMBL" id="LSRS01000009">
    <property type="protein sequence ID" value="KAF1083835.1"/>
    <property type="molecule type" value="Genomic_DNA"/>
</dbReference>
<evidence type="ECO:0000256" key="1">
    <source>
        <dbReference type="ARBA" id="ARBA00023122"/>
    </source>
</evidence>
<dbReference type="Proteomes" id="UP000798488">
    <property type="component" value="Unassembled WGS sequence"/>
</dbReference>
<accession>A0A9D2WLZ3</accession>
<protein>
    <submittedName>
        <fullName evidence="4">Inosine-5'-monophosphate dehydrogenase</fullName>
        <ecNumber evidence="4">1.1.1.205</ecNumber>
    </submittedName>
</protein>
<feature type="domain" description="CBS" evidence="3">
    <location>
        <begin position="8"/>
        <end position="65"/>
    </location>
</feature>
<dbReference type="RefSeq" id="WP_161823255.1">
    <property type="nucleotide sequence ID" value="NZ_LSRS01000009.1"/>
</dbReference>
<evidence type="ECO:0000256" key="2">
    <source>
        <dbReference type="PROSITE-ProRule" id="PRU00703"/>
    </source>
</evidence>
<keyword evidence="1 2" id="KW-0129">CBS domain</keyword>
<organism evidence="4 5">
    <name type="scientific">Sporotomaculum syntrophicum</name>
    <dbReference type="NCBI Taxonomy" id="182264"/>
    <lineage>
        <taxon>Bacteria</taxon>
        <taxon>Bacillati</taxon>
        <taxon>Bacillota</taxon>
        <taxon>Clostridia</taxon>
        <taxon>Eubacteriales</taxon>
        <taxon>Desulfallaceae</taxon>
        <taxon>Sporotomaculum</taxon>
    </lineage>
</organism>
<dbReference type="GO" id="GO:0003938">
    <property type="term" value="F:IMP dehydrogenase activity"/>
    <property type="evidence" value="ECO:0007669"/>
    <property type="project" value="UniProtKB-EC"/>
</dbReference>
<dbReference type="PANTHER" id="PTHR43080">
    <property type="entry name" value="CBS DOMAIN-CONTAINING PROTEIN CBSX3, MITOCHONDRIAL"/>
    <property type="match status" value="1"/>
</dbReference>
<feature type="domain" description="CBS" evidence="3">
    <location>
        <begin position="98"/>
        <end position="154"/>
    </location>
</feature>
<dbReference type="PANTHER" id="PTHR43080:SF2">
    <property type="entry name" value="CBS DOMAIN-CONTAINING PROTEIN"/>
    <property type="match status" value="1"/>
</dbReference>
<dbReference type="SMART" id="SM00116">
    <property type="entry name" value="CBS"/>
    <property type="match status" value="2"/>
</dbReference>
<dbReference type="SUPFAM" id="SSF54631">
    <property type="entry name" value="CBS-domain pair"/>
    <property type="match status" value="1"/>
</dbReference>
<evidence type="ECO:0000313" key="5">
    <source>
        <dbReference type="Proteomes" id="UP000798488"/>
    </source>
</evidence>